<keyword evidence="3" id="KW-1185">Reference proteome</keyword>
<dbReference type="RefSeq" id="WP_124966183.1">
    <property type="nucleotide sequence ID" value="NZ_RRAZ01000028.1"/>
</dbReference>
<gene>
    <name evidence="2" type="ORF">EG244_15980</name>
</gene>
<sequence length="66" mass="7440">MIFARIMFLFGMFTATAHGFGCLFLGWEFTAAETAMNYAGSIQIMVMAIGLGLLFPIRRNEQEVRE</sequence>
<evidence type="ECO:0000256" key="1">
    <source>
        <dbReference type="SAM" id="Phobius"/>
    </source>
</evidence>
<dbReference type="EMBL" id="RRAZ01000028">
    <property type="protein sequence ID" value="RRH72012.1"/>
    <property type="molecule type" value="Genomic_DNA"/>
</dbReference>
<proteinExistence type="predicted"/>
<name>A0A3P3DES7_9RHOB</name>
<evidence type="ECO:0000313" key="2">
    <source>
        <dbReference type="EMBL" id="RRH72012.1"/>
    </source>
</evidence>
<dbReference type="AlphaFoldDB" id="A0A3P3DES7"/>
<keyword evidence="1" id="KW-0472">Membrane</keyword>
<protein>
    <submittedName>
        <fullName evidence="2">Uncharacterized protein</fullName>
    </submittedName>
</protein>
<feature type="transmembrane region" description="Helical" evidence="1">
    <location>
        <begin position="38"/>
        <end position="57"/>
    </location>
</feature>
<dbReference type="Proteomes" id="UP000282125">
    <property type="component" value="Unassembled WGS sequence"/>
</dbReference>
<organism evidence="2 3">
    <name type="scientific">Falsigemmobacter faecalis</name>
    <dbReference type="NCBI Taxonomy" id="2488730"/>
    <lineage>
        <taxon>Bacteria</taxon>
        <taxon>Pseudomonadati</taxon>
        <taxon>Pseudomonadota</taxon>
        <taxon>Alphaproteobacteria</taxon>
        <taxon>Rhodobacterales</taxon>
        <taxon>Paracoccaceae</taxon>
        <taxon>Falsigemmobacter</taxon>
    </lineage>
</organism>
<comment type="caution">
    <text evidence="2">The sequence shown here is derived from an EMBL/GenBank/DDBJ whole genome shotgun (WGS) entry which is preliminary data.</text>
</comment>
<feature type="transmembrane region" description="Helical" evidence="1">
    <location>
        <begin position="7"/>
        <end position="26"/>
    </location>
</feature>
<reference evidence="2 3" key="1">
    <citation type="submission" date="2018-11" db="EMBL/GenBank/DDBJ databases">
        <title>Gemmobacter sp. nov., YIM 102744-1 draft genome.</title>
        <authorList>
            <person name="Li G."/>
            <person name="Jiang Y."/>
        </authorList>
    </citation>
    <scope>NUCLEOTIDE SEQUENCE [LARGE SCALE GENOMIC DNA]</scope>
    <source>
        <strain evidence="2 3">YIM 102744-1</strain>
    </source>
</reference>
<evidence type="ECO:0000313" key="3">
    <source>
        <dbReference type="Proteomes" id="UP000282125"/>
    </source>
</evidence>
<keyword evidence="1" id="KW-0812">Transmembrane</keyword>
<accession>A0A3P3DES7</accession>
<keyword evidence="1" id="KW-1133">Transmembrane helix</keyword>